<gene>
    <name evidence="1" type="ORF">QAD02_020157</name>
</gene>
<proteinExistence type="predicted"/>
<protein>
    <submittedName>
        <fullName evidence="1">Uncharacterized protein</fullName>
    </submittedName>
</protein>
<name>A0ACC2PLR6_9HYME</name>
<keyword evidence="2" id="KW-1185">Reference proteome</keyword>
<reference evidence="1" key="1">
    <citation type="submission" date="2023-04" db="EMBL/GenBank/DDBJ databases">
        <title>A chromosome-level genome assembly of the parasitoid wasp Eretmocerus hayati.</title>
        <authorList>
            <person name="Zhong Y."/>
            <person name="Liu S."/>
            <person name="Liu Y."/>
        </authorList>
    </citation>
    <scope>NUCLEOTIDE SEQUENCE</scope>
    <source>
        <strain evidence="1">ZJU_SS_LIU_2023</strain>
    </source>
</reference>
<accession>A0ACC2PLR6</accession>
<comment type="caution">
    <text evidence="1">The sequence shown here is derived from an EMBL/GenBank/DDBJ whole genome shotgun (WGS) entry which is preliminary data.</text>
</comment>
<evidence type="ECO:0000313" key="1">
    <source>
        <dbReference type="EMBL" id="KAJ8684365.1"/>
    </source>
</evidence>
<dbReference type="EMBL" id="CM056741">
    <property type="protein sequence ID" value="KAJ8684365.1"/>
    <property type="molecule type" value="Genomic_DNA"/>
</dbReference>
<sequence>MWTHDSTTPSLELTTNGSLVPASRPSTSATYGIGRPTFSLSSTDNEESRHGSTASSSYGCPKVCKIGARGETVSKYCALNQIVGSLRSTSLAPAAASHPHQHACAANNSQHGSDGQSARNNGNRSSRVRAVAPFRIVTEVVIASSGSF</sequence>
<dbReference type="Proteomes" id="UP001239111">
    <property type="component" value="Chromosome 1"/>
</dbReference>
<evidence type="ECO:0000313" key="2">
    <source>
        <dbReference type="Proteomes" id="UP001239111"/>
    </source>
</evidence>
<organism evidence="1 2">
    <name type="scientific">Eretmocerus hayati</name>
    <dbReference type="NCBI Taxonomy" id="131215"/>
    <lineage>
        <taxon>Eukaryota</taxon>
        <taxon>Metazoa</taxon>
        <taxon>Ecdysozoa</taxon>
        <taxon>Arthropoda</taxon>
        <taxon>Hexapoda</taxon>
        <taxon>Insecta</taxon>
        <taxon>Pterygota</taxon>
        <taxon>Neoptera</taxon>
        <taxon>Endopterygota</taxon>
        <taxon>Hymenoptera</taxon>
        <taxon>Apocrita</taxon>
        <taxon>Proctotrupomorpha</taxon>
        <taxon>Chalcidoidea</taxon>
        <taxon>Aphelinidae</taxon>
        <taxon>Aphelininae</taxon>
        <taxon>Eretmocerus</taxon>
    </lineage>
</organism>